<dbReference type="InterPro" id="IPR008278">
    <property type="entry name" value="4-PPantetheinyl_Trfase_dom"/>
</dbReference>
<dbReference type="Proteomes" id="UP000321479">
    <property type="component" value="Chromosome"/>
</dbReference>
<reference evidence="3 4" key="1">
    <citation type="journal article" date="2017" name="Curr. Microbiol.">
        <title>Mucilaginibacter ginsenosidivorans sp. nov., Isolated from Soil of Ginseng Field.</title>
        <authorList>
            <person name="Kim M.M."/>
            <person name="Siddiqi M.Z."/>
            <person name="Im W.T."/>
        </authorList>
    </citation>
    <scope>NUCLEOTIDE SEQUENCE [LARGE SCALE GENOMIC DNA]</scope>
    <source>
        <strain evidence="3 4">Gsoil 3017</strain>
    </source>
</reference>
<dbReference type="Pfam" id="PF01648">
    <property type="entry name" value="ACPS"/>
    <property type="match status" value="1"/>
</dbReference>
<dbReference type="RefSeq" id="WP_147030810.1">
    <property type="nucleotide sequence ID" value="NZ_CP042436.1"/>
</dbReference>
<evidence type="ECO:0000256" key="1">
    <source>
        <dbReference type="ARBA" id="ARBA00022679"/>
    </source>
</evidence>
<dbReference type="AlphaFoldDB" id="A0A5B8UTG5"/>
<dbReference type="KEGG" id="mgin:FRZ54_06430"/>
<sequence length="218" mass="24681">MGGTGCDIVALNAINVNRSRQSRFYSKIIVDSEKSFYDKALSVVMPLEHFVWLAWSVKESVYKFLQRHDPELVFSPSKIILQQLNVPEKAGLLAELEGLGFDNDAVYSGLAEFGQKGFYSRSVIDDNFIFTAVNDSNDFSRLYWGIRRIGSSETDAQSAEVRKFILDKLNRLFPGEELRIEKSAHGSPLLLSGDKELPVTISFAHHHRWVAYSFVLNN</sequence>
<accession>A0A5B8UTG5</accession>
<keyword evidence="1 3" id="KW-0808">Transferase</keyword>
<dbReference type="OrthoDB" id="663853at2"/>
<dbReference type="SUPFAM" id="SSF56214">
    <property type="entry name" value="4'-phosphopantetheinyl transferase"/>
    <property type="match status" value="1"/>
</dbReference>
<protein>
    <submittedName>
        <fullName evidence="3">4'-phosphopantetheinyl transferase superfamily protein</fullName>
    </submittedName>
</protein>
<name>A0A5B8UTG5_9SPHI</name>
<organism evidence="3 4">
    <name type="scientific">Mucilaginibacter ginsenosidivorans</name>
    <dbReference type="NCBI Taxonomy" id="398053"/>
    <lineage>
        <taxon>Bacteria</taxon>
        <taxon>Pseudomonadati</taxon>
        <taxon>Bacteroidota</taxon>
        <taxon>Sphingobacteriia</taxon>
        <taxon>Sphingobacteriales</taxon>
        <taxon>Sphingobacteriaceae</taxon>
        <taxon>Mucilaginibacter</taxon>
    </lineage>
</organism>
<evidence type="ECO:0000259" key="2">
    <source>
        <dbReference type="Pfam" id="PF01648"/>
    </source>
</evidence>
<evidence type="ECO:0000313" key="3">
    <source>
        <dbReference type="EMBL" id="QEC62233.1"/>
    </source>
</evidence>
<dbReference type="Gene3D" id="3.90.470.20">
    <property type="entry name" value="4'-phosphopantetheinyl transferase domain"/>
    <property type="match status" value="1"/>
</dbReference>
<gene>
    <name evidence="3" type="ORF">FRZ54_06430</name>
</gene>
<dbReference type="GO" id="GO:0000287">
    <property type="term" value="F:magnesium ion binding"/>
    <property type="evidence" value="ECO:0007669"/>
    <property type="project" value="InterPro"/>
</dbReference>
<dbReference type="GO" id="GO:0008897">
    <property type="term" value="F:holo-[acyl-carrier-protein] synthase activity"/>
    <property type="evidence" value="ECO:0007669"/>
    <property type="project" value="InterPro"/>
</dbReference>
<dbReference type="InterPro" id="IPR037143">
    <property type="entry name" value="4-PPantetheinyl_Trfase_dom_sf"/>
</dbReference>
<dbReference type="EMBL" id="CP042436">
    <property type="protein sequence ID" value="QEC62233.1"/>
    <property type="molecule type" value="Genomic_DNA"/>
</dbReference>
<keyword evidence="4" id="KW-1185">Reference proteome</keyword>
<feature type="domain" description="4'-phosphopantetheinyl transferase" evidence="2">
    <location>
        <begin position="4"/>
        <end position="67"/>
    </location>
</feature>
<proteinExistence type="predicted"/>
<evidence type="ECO:0000313" key="4">
    <source>
        <dbReference type="Proteomes" id="UP000321479"/>
    </source>
</evidence>